<evidence type="ECO:0000313" key="2">
    <source>
        <dbReference type="Proteomes" id="UP000234748"/>
    </source>
</evidence>
<evidence type="ECO:0000313" key="1">
    <source>
        <dbReference type="EMBL" id="PLT31389.1"/>
    </source>
</evidence>
<accession>A0A2N5MAK1</accession>
<comment type="caution">
    <text evidence="1">The sequence shown here is derived from an EMBL/GenBank/DDBJ whole genome shotgun (WGS) entry which is preliminary data.</text>
</comment>
<dbReference type="Gene3D" id="1.10.10.10">
    <property type="entry name" value="Winged helix-like DNA-binding domain superfamily/Winged helix DNA-binding domain"/>
    <property type="match status" value="1"/>
</dbReference>
<protein>
    <submittedName>
        <fullName evidence="1">Uncharacterized protein</fullName>
    </submittedName>
</protein>
<dbReference type="AlphaFoldDB" id="A0A2N5MAK1"/>
<gene>
    <name evidence="1" type="ORF">CUU66_02670</name>
</gene>
<dbReference type="InterPro" id="IPR036388">
    <property type="entry name" value="WH-like_DNA-bd_sf"/>
</dbReference>
<keyword evidence="2" id="KW-1185">Reference proteome</keyword>
<reference evidence="1 2" key="1">
    <citation type="submission" date="2017-11" db="EMBL/GenBank/DDBJ databases">
        <title>Comparitive Functional Genomics of Dry Heat Resistant strains isolated from the Viking Spacecraft.</title>
        <authorList>
            <person name="Seuylemezian A."/>
            <person name="Cooper K."/>
            <person name="Vaishampayan P."/>
        </authorList>
    </citation>
    <scope>NUCLEOTIDE SEQUENCE [LARGE SCALE GENOMIC DNA]</scope>
    <source>
        <strain evidence="1 2">V1-29</strain>
    </source>
</reference>
<organism evidence="1 2">
    <name type="scientific">Peribacillus deserti</name>
    <dbReference type="NCBI Taxonomy" id="673318"/>
    <lineage>
        <taxon>Bacteria</taxon>
        <taxon>Bacillati</taxon>
        <taxon>Bacillota</taxon>
        <taxon>Bacilli</taxon>
        <taxon>Bacillales</taxon>
        <taxon>Bacillaceae</taxon>
        <taxon>Peribacillus</taxon>
    </lineage>
</organism>
<dbReference type="Proteomes" id="UP000234748">
    <property type="component" value="Unassembled WGS sequence"/>
</dbReference>
<dbReference type="RefSeq" id="WP_101640140.1">
    <property type="nucleotide sequence ID" value="NZ_PGUY01000008.1"/>
</dbReference>
<dbReference type="OrthoDB" id="213028at2"/>
<name>A0A2N5MAK1_9BACI</name>
<dbReference type="EMBL" id="PGUY01000008">
    <property type="protein sequence ID" value="PLT31389.1"/>
    <property type="molecule type" value="Genomic_DNA"/>
</dbReference>
<sequence>MLGMLKKAGLVTVRTGAGGAALPKILMKKYITSNIYRAIEVVKEKLFQVHEKTNQDYPVGDYVQKVLSIFNNSVN</sequence>
<proteinExistence type="predicted"/>